<gene>
    <name evidence="1" type="ORF">CSSPJE1EN2_LOCUS18507</name>
</gene>
<reference evidence="1" key="1">
    <citation type="submission" date="2024-03" db="EMBL/GenBank/DDBJ databases">
        <authorList>
            <consortium name="ELIXIR-Norway"/>
            <consortium name="Elixir Norway"/>
        </authorList>
    </citation>
    <scope>NUCLEOTIDE SEQUENCE</scope>
</reference>
<organism evidence="1 2">
    <name type="scientific">Sphagnum jensenii</name>
    <dbReference type="NCBI Taxonomy" id="128206"/>
    <lineage>
        <taxon>Eukaryota</taxon>
        <taxon>Viridiplantae</taxon>
        <taxon>Streptophyta</taxon>
        <taxon>Embryophyta</taxon>
        <taxon>Bryophyta</taxon>
        <taxon>Sphagnophytina</taxon>
        <taxon>Sphagnopsida</taxon>
        <taxon>Sphagnales</taxon>
        <taxon>Sphagnaceae</taxon>
        <taxon>Sphagnum</taxon>
    </lineage>
</organism>
<protein>
    <submittedName>
        <fullName evidence="1">Uncharacterized protein</fullName>
    </submittedName>
</protein>
<dbReference type="Proteomes" id="UP001497522">
    <property type="component" value="Chromosome 5"/>
</dbReference>
<proteinExistence type="predicted"/>
<evidence type="ECO:0000313" key="2">
    <source>
        <dbReference type="Proteomes" id="UP001497522"/>
    </source>
</evidence>
<accession>A0ABP1BKY4</accession>
<keyword evidence="2" id="KW-1185">Reference proteome</keyword>
<dbReference type="EMBL" id="OZ023706">
    <property type="protein sequence ID" value="CAK9876285.1"/>
    <property type="molecule type" value="Genomic_DNA"/>
</dbReference>
<name>A0ABP1BKY4_9BRYO</name>
<evidence type="ECO:0000313" key="1">
    <source>
        <dbReference type="EMBL" id="CAK9876285.1"/>
    </source>
</evidence>
<sequence>MGRMASMCHQITRDDQQDDDADADDVVLVDLLKILRSETGALNDQSVFYSLLQRAECNSSSSSSSSSHAWVKCWQLLQQL</sequence>